<keyword evidence="4" id="KW-0648">Protein biosynthesis</keyword>
<dbReference type="EMBL" id="LCIR01000025">
    <property type="protein sequence ID" value="KKT59010.1"/>
    <property type="molecule type" value="Genomic_DNA"/>
</dbReference>
<comment type="caution">
    <text evidence="7">The sequence shown here is derived from an EMBL/GenBank/DDBJ whole genome shotgun (WGS) entry which is preliminary data.</text>
</comment>
<evidence type="ECO:0000256" key="1">
    <source>
        <dbReference type="ARBA" id="ARBA00022598"/>
    </source>
</evidence>
<feature type="domain" description="Aminoacyl-transfer RNA synthetases class-II family profile" evidence="6">
    <location>
        <begin position="141"/>
        <end position="380"/>
    </location>
</feature>
<dbReference type="Pfam" id="PF00152">
    <property type="entry name" value="tRNA-synt_2"/>
    <property type="match status" value="1"/>
</dbReference>
<reference evidence="7 8" key="1">
    <citation type="journal article" date="2015" name="Nature">
        <title>rRNA introns, odd ribosomes, and small enigmatic genomes across a large radiation of phyla.</title>
        <authorList>
            <person name="Brown C.T."/>
            <person name="Hug L.A."/>
            <person name="Thomas B.C."/>
            <person name="Sharon I."/>
            <person name="Castelle C.J."/>
            <person name="Singh A."/>
            <person name="Wilkins M.J."/>
            <person name="Williams K.H."/>
            <person name="Banfield J.F."/>
        </authorList>
    </citation>
    <scope>NUCLEOTIDE SEQUENCE [LARGE SCALE GENOMIC DNA]</scope>
</reference>
<dbReference type="GO" id="GO:0004812">
    <property type="term" value="F:aminoacyl-tRNA ligase activity"/>
    <property type="evidence" value="ECO:0007669"/>
    <property type="project" value="UniProtKB-KW"/>
</dbReference>
<accession>A0A0G1IIJ4</accession>
<dbReference type="Proteomes" id="UP000034087">
    <property type="component" value="Unassembled WGS sequence"/>
</dbReference>
<keyword evidence="3" id="KW-0067">ATP-binding</keyword>
<dbReference type="Gene3D" id="3.30.930.10">
    <property type="entry name" value="Bira Bifunctional Protein, Domain 2"/>
    <property type="match status" value="1"/>
</dbReference>
<keyword evidence="1 7" id="KW-0436">Ligase</keyword>
<evidence type="ECO:0000313" key="8">
    <source>
        <dbReference type="Proteomes" id="UP000034087"/>
    </source>
</evidence>
<name>A0A0G1IIJ4_9BACT</name>
<evidence type="ECO:0000256" key="4">
    <source>
        <dbReference type="ARBA" id="ARBA00022917"/>
    </source>
</evidence>
<protein>
    <submittedName>
        <fullName evidence="7">Asparagine-tRNA ligase</fullName>
    </submittedName>
</protein>
<dbReference type="AlphaFoldDB" id="A0A0G1IIJ4"/>
<gene>
    <name evidence="7" type="ORF">UW53_C0025G0001</name>
</gene>
<dbReference type="GO" id="GO:0006421">
    <property type="term" value="P:asparaginyl-tRNA aminoacylation"/>
    <property type="evidence" value="ECO:0007669"/>
    <property type="project" value="TreeGrafter"/>
</dbReference>
<keyword evidence="2" id="KW-0547">Nucleotide-binding</keyword>
<dbReference type="InterPro" id="IPR045864">
    <property type="entry name" value="aa-tRNA-synth_II/BPL/LPL"/>
</dbReference>
<keyword evidence="5" id="KW-0030">Aminoacyl-tRNA synthetase</keyword>
<evidence type="ECO:0000256" key="2">
    <source>
        <dbReference type="ARBA" id="ARBA00022741"/>
    </source>
</evidence>
<dbReference type="PANTHER" id="PTHR22594:SF34">
    <property type="entry name" value="ASPARAGINE--TRNA LIGASE, MITOCHONDRIAL-RELATED"/>
    <property type="match status" value="1"/>
</dbReference>
<dbReference type="PROSITE" id="PS50862">
    <property type="entry name" value="AA_TRNA_LIGASE_II"/>
    <property type="match status" value="1"/>
</dbReference>
<evidence type="ECO:0000256" key="5">
    <source>
        <dbReference type="ARBA" id="ARBA00023146"/>
    </source>
</evidence>
<dbReference type="InterPro" id="IPR004364">
    <property type="entry name" value="Aa-tRNA-synt_II"/>
</dbReference>
<evidence type="ECO:0000313" key="7">
    <source>
        <dbReference type="EMBL" id="KKT59010.1"/>
    </source>
</evidence>
<dbReference type="InterPro" id="IPR006195">
    <property type="entry name" value="aa-tRNA-synth_II"/>
</dbReference>
<dbReference type="PANTHER" id="PTHR22594">
    <property type="entry name" value="ASPARTYL/LYSYL-TRNA SYNTHETASE"/>
    <property type="match status" value="1"/>
</dbReference>
<dbReference type="SUPFAM" id="SSF55681">
    <property type="entry name" value="Class II aaRS and biotin synthetases"/>
    <property type="match status" value="1"/>
</dbReference>
<sequence length="382" mass="44868">MTGPFSARIRDGKKIVEYLGNRQYKKIHNVSARAFSKKILKERLDDLVTNKHYYHLHKIDNSIFLAATEYFHKLGAEWCNLPLTTLMISSPGEVYAGKKLDYTTDTLPIEISWFNNHKRIFLTESSQFYLELRLLTKDVNKVFSIYNSFRKEKADFSHLAEFQHIEFEGKMDFNNNVKTAISFLKYITKYLIRNNSDDLFYYLTKKEIKLLAKTFDNENIIELPLKEALKILYSETKNTAYKKFSLKNFGSWEEIKLTEILKGHVIITDFPVDEIPFYHNTSKRDQDGDLVAQNADVILSGYREVIGSGVRISDSVVLAEKARAFNLPLKDYEPYLKTRRFKHYQKTAGFGFGWQRYVQWLLRLPYIWDATHIPRGQYLPKP</sequence>
<evidence type="ECO:0000259" key="6">
    <source>
        <dbReference type="PROSITE" id="PS50862"/>
    </source>
</evidence>
<organism evidence="7 8">
    <name type="scientific">Candidatus Giovannonibacteria bacterium GW2011_GWA1_44_25</name>
    <dbReference type="NCBI Taxonomy" id="1618645"/>
    <lineage>
        <taxon>Bacteria</taxon>
        <taxon>Candidatus Giovannoniibacteriota</taxon>
    </lineage>
</organism>
<dbReference type="GO" id="GO:0005524">
    <property type="term" value="F:ATP binding"/>
    <property type="evidence" value="ECO:0007669"/>
    <property type="project" value="UniProtKB-KW"/>
</dbReference>
<evidence type="ECO:0000256" key="3">
    <source>
        <dbReference type="ARBA" id="ARBA00022840"/>
    </source>
</evidence>
<proteinExistence type="predicted"/>